<proteinExistence type="predicted"/>
<dbReference type="Pfam" id="PF19127">
    <property type="entry name" value="Choline_bind_3"/>
    <property type="match status" value="1"/>
</dbReference>
<dbReference type="Gene3D" id="2.10.270.10">
    <property type="entry name" value="Cholin Binding"/>
    <property type="match status" value="1"/>
</dbReference>
<sequence>MNRNAIKIIALTLTISATSSVLPSTLSISTSEVMASSLFTGVESLYVCKGESSSSLTLYKDSEFKSSTNIKSSITKYYAQLPENTSKFNIEVEEDDGYTVEITADGKRYNSKDGIPISKGSSINAKIKVYDDEDDSLVNTITINVTRAGEGSSDSDDDDEDNYDAIYLDKLKIKSNDKDIDFDFDSHKEKFSVNVGNTVDKVTIVAEPVNDEDKVKINGIRVNEEDDDYEKDVNLGIGNNTIKITVENKDDEKRQYIINIKREGSTATSNITSTNINSTNNSASKTVDGKTMATGIDIANSSFYDNVTNNSSYVGYVSKTADAKNKWVKNGVNWQYFDNSGNPLRNKWFKDSDGKWYYFQTNAYMTTGWRFIDGSWYYFDKTGYMLSNKWVKDTDGKWYYFTGTGEMARNETVNGYRIGSKGYWIE</sequence>
<dbReference type="STRING" id="137838.GCA_001458595_04135"/>
<feature type="repeat" description="Cell wall-binding" evidence="2">
    <location>
        <begin position="387"/>
        <end position="407"/>
    </location>
</feature>
<evidence type="ECO:0000313" key="6">
    <source>
        <dbReference type="Proteomes" id="UP000220840"/>
    </source>
</evidence>
<dbReference type="OrthoDB" id="1934201at2"/>
<evidence type="ECO:0000256" key="3">
    <source>
        <dbReference type="SAM" id="SignalP"/>
    </source>
</evidence>
<dbReference type="InterPro" id="IPR025883">
    <property type="entry name" value="Cadherin-like_domain"/>
</dbReference>
<keyword evidence="3" id="KW-0732">Signal</keyword>
<dbReference type="PROSITE" id="PS51170">
    <property type="entry name" value="CW"/>
    <property type="match status" value="3"/>
</dbReference>
<dbReference type="InterPro" id="IPR018337">
    <property type="entry name" value="Cell_wall/Cho-bd_repeat"/>
</dbReference>
<dbReference type="EMBL" id="PDCJ01000001">
    <property type="protein sequence ID" value="PEG32607.1"/>
    <property type="molecule type" value="Genomic_DNA"/>
</dbReference>
<evidence type="ECO:0000256" key="2">
    <source>
        <dbReference type="PROSITE-ProRule" id="PRU00591"/>
    </source>
</evidence>
<organism evidence="5 6">
    <name type="scientific">Clostridium neonatale</name>
    <dbReference type="NCBI Taxonomy" id="137838"/>
    <lineage>
        <taxon>Bacteria</taxon>
        <taxon>Bacillati</taxon>
        <taxon>Bacillota</taxon>
        <taxon>Clostridia</taxon>
        <taxon>Eubacteriales</taxon>
        <taxon>Clostridiaceae</taxon>
        <taxon>Clostridium</taxon>
    </lineage>
</organism>
<dbReference type="SUPFAM" id="SSF69360">
    <property type="entry name" value="Cell wall binding repeat"/>
    <property type="match status" value="1"/>
</dbReference>
<feature type="domain" description="Cadherin-like beta-sandwich-like" evidence="4">
    <location>
        <begin position="180"/>
        <end position="263"/>
    </location>
</feature>
<feature type="chain" id="PRO_5039137234" description="Cadherin-like beta-sandwich-like domain-containing protein" evidence="3">
    <location>
        <begin position="24"/>
        <end position="426"/>
    </location>
</feature>
<protein>
    <recommendedName>
        <fullName evidence="4">Cadherin-like beta-sandwich-like domain-containing protein</fullName>
    </recommendedName>
</protein>
<keyword evidence="1" id="KW-0677">Repeat</keyword>
<evidence type="ECO:0000313" key="5">
    <source>
        <dbReference type="EMBL" id="PEG32607.1"/>
    </source>
</evidence>
<gene>
    <name evidence="5" type="ORF">CQ394_13210</name>
</gene>
<dbReference type="Pfam" id="PF12733">
    <property type="entry name" value="Cadherin-like"/>
    <property type="match status" value="1"/>
</dbReference>
<dbReference type="Pfam" id="PF01473">
    <property type="entry name" value="Choline_bind_1"/>
    <property type="match status" value="1"/>
</dbReference>
<feature type="repeat" description="Cell wall-binding" evidence="2">
    <location>
        <begin position="366"/>
        <end position="385"/>
    </location>
</feature>
<evidence type="ECO:0000259" key="4">
    <source>
        <dbReference type="Pfam" id="PF12733"/>
    </source>
</evidence>
<comment type="caution">
    <text evidence="5">The sequence shown here is derived from an EMBL/GenBank/DDBJ whole genome shotgun (WGS) entry which is preliminary data.</text>
</comment>
<feature type="repeat" description="Cell wall-binding" evidence="2">
    <location>
        <begin position="345"/>
        <end position="365"/>
    </location>
</feature>
<feature type="signal peptide" evidence="3">
    <location>
        <begin position="1"/>
        <end position="23"/>
    </location>
</feature>
<name>A0A2A7MM67_9CLOT</name>
<evidence type="ECO:0000256" key="1">
    <source>
        <dbReference type="ARBA" id="ARBA00022737"/>
    </source>
</evidence>
<dbReference type="AlphaFoldDB" id="A0A2A7MM67"/>
<dbReference type="RefSeq" id="WP_058296750.1">
    <property type="nucleotide sequence ID" value="NZ_LN890328.1"/>
</dbReference>
<keyword evidence="6" id="KW-1185">Reference proteome</keyword>
<accession>A0A2A7MM67</accession>
<reference evidence="5 6" key="1">
    <citation type="submission" date="2017-10" db="EMBL/GenBank/DDBJ databases">
        <title>Effective Description of Clostridium neonatale sp. nov. linked to necrotizing enterocolitis in neonates and a clarification of species assignable to the genus Clostridium (Prazmowski 1880) emend. Lawson and Rainey 2016.</title>
        <authorList>
            <person name="Bernard K."/>
            <person name="Burdz T."/>
            <person name="Wiebe D."/>
            <person name="Balcewich B."/>
            <person name="Alfa M."/>
            <person name="Bernier A.-M."/>
        </authorList>
    </citation>
    <scope>NUCLEOTIDE SEQUENCE [LARGE SCALE GENOMIC DNA]</scope>
    <source>
        <strain evidence="5 6">LCDC99A005</strain>
    </source>
</reference>
<dbReference type="Proteomes" id="UP000220840">
    <property type="component" value="Unassembled WGS sequence"/>
</dbReference>